<dbReference type="InterPro" id="IPR025724">
    <property type="entry name" value="GAG-pre-integrase_dom"/>
</dbReference>
<comment type="caution">
    <text evidence="2">The sequence shown here is derived from an EMBL/GenBank/DDBJ whole genome shotgun (WGS) entry which is preliminary data.</text>
</comment>
<dbReference type="STRING" id="157652.A0A371F4S9"/>
<keyword evidence="3" id="KW-1185">Reference proteome</keyword>
<gene>
    <name evidence="2" type="ORF">CR513_47128</name>
</gene>
<dbReference type="AlphaFoldDB" id="A0A371F4S9"/>
<dbReference type="Proteomes" id="UP000257109">
    <property type="component" value="Unassembled WGS sequence"/>
</dbReference>
<evidence type="ECO:0000313" key="3">
    <source>
        <dbReference type="Proteomes" id="UP000257109"/>
    </source>
</evidence>
<accession>A0A371F4S9</accession>
<sequence length="239" mass="27403">MAHKRHRFVVNPLISMKYASETDRDLDIATDDYQHWTTFEMDMFSLSLLLVPLLFAHDNNVYFKFHSNCCFVKSHVSKQVLREGSIGFDGLYTFKNIPLHDNISSNHSLPYLITVNNTMIPASINSTTFCTWHNRFSHAQYSAVKAVLEMCNVPFHNKTILDFCIACCLGKAHRIHAPSSTIVYNHAFEIVSVMSGVHHPIYRLMATHILSHLLMHTLGTPGFIFSNTNLRHLQLSNYF</sequence>
<feature type="domain" description="GAG-pre-integrase" evidence="1">
    <location>
        <begin position="116"/>
        <end position="171"/>
    </location>
</feature>
<evidence type="ECO:0000313" key="2">
    <source>
        <dbReference type="EMBL" id="RDX73291.1"/>
    </source>
</evidence>
<organism evidence="2 3">
    <name type="scientific">Mucuna pruriens</name>
    <name type="common">Velvet bean</name>
    <name type="synonym">Dolichos pruriens</name>
    <dbReference type="NCBI Taxonomy" id="157652"/>
    <lineage>
        <taxon>Eukaryota</taxon>
        <taxon>Viridiplantae</taxon>
        <taxon>Streptophyta</taxon>
        <taxon>Embryophyta</taxon>
        <taxon>Tracheophyta</taxon>
        <taxon>Spermatophyta</taxon>
        <taxon>Magnoliopsida</taxon>
        <taxon>eudicotyledons</taxon>
        <taxon>Gunneridae</taxon>
        <taxon>Pentapetalae</taxon>
        <taxon>rosids</taxon>
        <taxon>fabids</taxon>
        <taxon>Fabales</taxon>
        <taxon>Fabaceae</taxon>
        <taxon>Papilionoideae</taxon>
        <taxon>50 kb inversion clade</taxon>
        <taxon>NPAAA clade</taxon>
        <taxon>indigoferoid/millettioid clade</taxon>
        <taxon>Phaseoleae</taxon>
        <taxon>Mucuna</taxon>
    </lineage>
</organism>
<name>A0A371F4S9_MUCPR</name>
<dbReference type="OrthoDB" id="1436966at2759"/>
<dbReference type="EMBL" id="QJKJ01010577">
    <property type="protein sequence ID" value="RDX73291.1"/>
    <property type="molecule type" value="Genomic_DNA"/>
</dbReference>
<evidence type="ECO:0000259" key="1">
    <source>
        <dbReference type="Pfam" id="PF13976"/>
    </source>
</evidence>
<feature type="non-terminal residue" evidence="2">
    <location>
        <position position="1"/>
    </location>
</feature>
<reference evidence="2" key="1">
    <citation type="submission" date="2018-05" db="EMBL/GenBank/DDBJ databases">
        <title>Draft genome of Mucuna pruriens seed.</title>
        <authorList>
            <person name="Nnadi N.E."/>
            <person name="Vos R."/>
            <person name="Hasami M.H."/>
            <person name="Devisetty U.K."/>
            <person name="Aguiy J.C."/>
        </authorList>
    </citation>
    <scope>NUCLEOTIDE SEQUENCE [LARGE SCALE GENOMIC DNA]</scope>
    <source>
        <strain evidence="2">JCA_2017</strain>
    </source>
</reference>
<proteinExistence type="predicted"/>
<protein>
    <recommendedName>
        <fullName evidence="1">GAG-pre-integrase domain-containing protein</fullName>
    </recommendedName>
</protein>
<dbReference type="Pfam" id="PF13976">
    <property type="entry name" value="gag_pre-integrs"/>
    <property type="match status" value="1"/>
</dbReference>